<dbReference type="PANTHER" id="PTHR43784">
    <property type="entry name" value="GDSL-LIKE LIPASE/ACYLHYDROLASE, PUTATIVE (AFU_ORTHOLOGUE AFUA_2G00820)-RELATED"/>
    <property type="match status" value="1"/>
</dbReference>
<evidence type="ECO:0000313" key="3">
    <source>
        <dbReference type="Proteomes" id="UP001320420"/>
    </source>
</evidence>
<name>A0AAN9UYE2_9PEZI</name>
<dbReference type="PANTHER" id="PTHR43784:SF2">
    <property type="entry name" value="GDSL-LIKE LIPASE_ACYLHYDROLASE, PUTATIVE (AFU_ORTHOLOGUE AFUA_2G00820)-RELATED"/>
    <property type="match status" value="1"/>
</dbReference>
<feature type="domain" description="SGNH hydrolase-type esterase" evidence="1">
    <location>
        <begin position="164"/>
        <end position="364"/>
    </location>
</feature>
<keyword evidence="3" id="KW-1185">Reference proteome</keyword>
<dbReference type="AlphaFoldDB" id="A0AAN9UYE2"/>
<dbReference type="Gene3D" id="3.40.50.1110">
    <property type="entry name" value="SGNH hydrolase"/>
    <property type="match status" value="1"/>
</dbReference>
<comment type="caution">
    <text evidence="2">The sequence shown here is derived from an EMBL/GenBank/DDBJ whole genome shotgun (WGS) entry which is preliminary data.</text>
</comment>
<dbReference type="EMBL" id="JAKJXP020000020">
    <property type="protein sequence ID" value="KAK7754555.1"/>
    <property type="molecule type" value="Genomic_DNA"/>
</dbReference>
<evidence type="ECO:0000313" key="2">
    <source>
        <dbReference type="EMBL" id="KAK7754555.1"/>
    </source>
</evidence>
<dbReference type="Pfam" id="PF13472">
    <property type="entry name" value="Lipase_GDSL_2"/>
    <property type="match status" value="1"/>
</dbReference>
<sequence length="406" mass="41723">MQTEAAVFQEATLRQTLHTSIGADRIRLQISNTFGASELPITLASIALPAGGQAGVGEIDVATLVGLTFNNGSESITVPAGEVVYTDPVDFPIGPQSMLTVSLYSQAGQAGASITGHPGSRTTSWMQQGNYVNEASVSQSSVTHWYFVSAVEAWAPPTMSALVILGDSISDGRGSVDNENNRWPDLLLARMQENGITNVAVCNQAAGGNAVLAGGLGPPLIERYQRDLLGVAGAKYALVFEGVNDIGPAASDAATQQRVGSDLTAAFATIASAAKGTAEMEGGFAAVIGATITPFGGVGQPYSDPSREQTRQAVNAWILGGGEGSFDATVDFAALLADPADPSVLAGQYDGGDHLHPTVAGYQAMADGFPLDIFGGGGAGNASATATAPPSNHRRGYRGDQWLFAY</sequence>
<organism evidence="2 3">
    <name type="scientific">Diatrype stigma</name>
    <dbReference type="NCBI Taxonomy" id="117547"/>
    <lineage>
        <taxon>Eukaryota</taxon>
        <taxon>Fungi</taxon>
        <taxon>Dikarya</taxon>
        <taxon>Ascomycota</taxon>
        <taxon>Pezizomycotina</taxon>
        <taxon>Sordariomycetes</taxon>
        <taxon>Xylariomycetidae</taxon>
        <taxon>Xylariales</taxon>
        <taxon>Diatrypaceae</taxon>
        <taxon>Diatrype</taxon>
    </lineage>
</organism>
<dbReference type="SUPFAM" id="SSF52266">
    <property type="entry name" value="SGNH hydrolase"/>
    <property type="match status" value="1"/>
</dbReference>
<gene>
    <name evidence="2" type="ORF">SLS62_003576</name>
</gene>
<evidence type="ECO:0000259" key="1">
    <source>
        <dbReference type="Pfam" id="PF13472"/>
    </source>
</evidence>
<reference evidence="2 3" key="1">
    <citation type="submission" date="2024-02" db="EMBL/GenBank/DDBJ databases">
        <title>De novo assembly and annotation of 12 fungi associated with fruit tree decline syndrome in Ontario, Canada.</title>
        <authorList>
            <person name="Sulman M."/>
            <person name="Ellouze W."/>
            <person name="Ilyukhin E."/>
        </authorList>
    </citation>
    <scope>NUCLEOTIDE SEQUENCE [LARGE SCALE GENOMIC DNA]</scope>
    <source>
        <strain evidence="2 3">M11/M66-122</strain>
    </source>
</reference>
<dbReference type="InterPro" id="IPR013830">
    <property type="entry name" value="SGNH_hydro"/>
</dbReference>
<accession>A0AAN9UYE2</accession>
<dbReference type="InterPro" id="IPR036514">
    <property type="entry name" value="SGNH_hydro_sf"/>
</dbReference>
<dbReference type="InterPro" id="IPR053140">
    <property type="entry name" value="GDSL_Rv0518-like"/>
</dbReference>
<dbReference type="Proteomes" id="UP001320420">
    <property type="component" value="Unassembled WGS sequence"/>
</dbReference>
<proteinExistence type="predicted"/>
<dbReference type="CDD" id="cd01830">
    <property type="entry name" value="XynE_like"/>
    <property type="match status" value="1"/>
</dbReference>
<protein>
    <recommendedName>
        <fullName evidence="1">SGNH hydrolase-type esterase domain-containing protein</fullName>
    </recommendedName>
</protein>